<gene>
    <name evidence="4" type="ORF">GMST_01070</name>
</gene>
<dbReference type="NCBIfam" id="TIGR03007">
    <property type="entry name" value="pepcterm_ChnLen"/>
    <property type="match status" value="1"/>
</dbReference>
<keyword evidence="2" id="KW-1133">Transmembrane helix</keyword>
<evidence type="ECO:0000256" key="1">
    <source>
        <dbReference type="SAM" id="Coils"/>
    </source>
</evidence>
<organism evidence="4 5">
    <name type="scientific">Geomonas silvestris</name>
    <dbReference type="NCBI Taxonomy" id="2740184"/>
    <lineage>
        <taxon>Bacteria</taxon>
        <taxon>Pseudomonadati</taxon>
        <taxon>Thermodesulfobacteriota</taxon>
        <taxon>Desulfuromonadia</taxon>
        <taxon>Geobacterales</taxon>
        <taxon>Geobacteraceae</taxon>
        <taxon>Geomonas</taxon>
    </lineage>
</organism>
<sequence>MQSPSSDHEYRRYLQLIVRHKEAFVVLALVITTAFFAVSFLLPRKYESTSTVFIEKNVISELVKGITVTPSMEDTINVLTYAITSRTLLTKVVDSMDLNISGKSDLDQETLIKELQKNTKVKVKDKNLFTISFTHKNPRVARDFVNTLVRLYIEQSVSSKRGESYDATKFLTEQIDTFNQKLKKAEDEVNTYKRDKGGIIAIDEGKLFEEINIAQQKLYDLELRRRQLEGMRQVTQKSNDPLLARLNTLEKRRDELLMQYTDNYPDVLKVKNDIEVVKQQLSDRKGGQSHPLEPQELAKIESEIGAIKVTEAGLKRYISTNKTLLQSIPTAKAGLDKLELEKKNQKNIYDQLFARQGQSEVSKQMEVQDKSTTFRVVDPAVLPLKPSSPNRLRIMLMGLLGGVMGSFGILVLLDYADGSVKDLGFVKELGPQVLAVIPRLQDKDLIARKRRRSLRIFTVAAVYLLFLMVFPAMELLEVRYMDRLLDRLQPTDIAQGLRGLLR</sequence>
<dbReference type="Pfam" id="PF13807">
    <property type="entry name" value="GNVR"/>
    <property type="match status" value="1"/>
</dbReference>
<dbReference type="PANTHER" id="PTHR32309:SF13">
    <property type="entry name" value="FERRIC ENTEROBACTIN TRANSPORT PROTEIN FEPE"/>
    <property type="match status" value="1"/>
</dbReference>
<feature type="transmembrane region" description="Helical" evidence="2">
    <location>
        <begin position="453"/>
        <end position="473"/>
    </location>
</feature>
<dbReference type="AlphaFoldDB" id="A0A6V8MCU0"/>
<evidence type="ECO:0000256" key="2">
    <source>
        <dbReference type="SAM" id="Phobius"/>
    </source>
</evidence>
<dbReference type="GO" id="GO:0004713">
    <property type="term" value="F:protein tyrosine kinase activity"/>
    <property type="evidence" value="ECO:0007669"/>
    <property type="project" value="TreeGrafter"/>
</dbReference>
<name>A0A6V8MCU0_9BACT</name>
<feature type="coiled-coil region" evidence="1">
    <location>
        <begin position="168"/>
        <end position="195"/>
    </location>
</feature>
<comment type="caution">
    <text evidence="4">The sequence shown here is derived from an EMBL/GenBank/DDBJ whole genome shotgun (WGS) entry which is preliminary data.</text>
</comment>
<dbReference type="PANTHER" id="PTHR32309">
    <property type="entry name" value="TYROSINE-PROTEIN KINASE"/>
    <property type="match status" value="1"/>
</dbReference>
<keyword evidence="5" id="KW-1185">Reference proteome</keyword>
<evidence type="ECO:0000313" key="5">
    <source>
        <dbReference type="Proteomes" id="UP000556026"/>
    </source>
</evidence>
<keyword evidence="1" id="KW-0175">Coiled coil</keyword>
<dbReference type="InterPro" id="IPR032807">
    <property type="entry name" value="GNVR"/>
</dbReference>
<reference evidence="5" key="1">
    <citation type="submission" date="2020-06" db="EMBL/GenBank/DDBJ databases">
        <title>Draft genomic sequence of Geomonas sp. Red330.</title>
        <authorList>
            <person name="Itoh H."/>
            <person name="Zhenxing X."/>
            <person name="Ushijima N."/>
            <person name="Masuda Y."/>
            <person name="Shiratori Y."/>
            <person name="Senoo K."/>
        </authorList>
    </citation>
    <scope>NUCLEOTIDE SEQUENCE [LARGE SCALE GENOMIC DNA]</scope>
    <source>
        <strain evidence="5">Red330</strain>
    </source>
</reference>
<dbReference type="EMBL" id="BLXX01000001">
    <property type="protein sequence ID" value="GFO57782.1"/>
    <property type="molecule type" value="Genomic_DNA"/>
</dbReference>
<dbReference type="InterPro" id="IPR014345">
    <property type="entry name" value="XrtA_polysacc_chain"/>
</dbReference>
<accession>A0A6V8MCU0</accession>
<protein>
    <submittedName>
        <fullName evidence="4">Chain-length determining protein</fullName>
    </submittedName>
</protein>
<feature type="transmembrane region" description="Helical" evidence="2">
    <location>
        <begin position="21"/>
        <end position="42"/>
    </location>
</feature>
<evidence type="ECO:0000259" key="3">
    <source>
        <dbReference type="Pfam" id="PF13807"/>
    </source>
</evidence>
<dbReference type="RefSeq" id="WP_183352630.1">
    <property type="nucleotide sequence ID" value="NZ_BLXX01000001.1"/>
</dbReference>
<keyword evidence="2" id="KW-0812">Transmembrane</keyword>
<feature type="domain" description="Tyrosine-protein kinase G-rich" evidence="3">
    <location>
        <begin position="335"/>
        <end position="411"/>
    </location>
</feature>
<dbReference type="GO" id="GO:0005886">
    <property type="term" value="C:plasma membrane"/>
    <property type="evidence" value="ECO:0007669"/>
    <property type="project" value="TreeGrafter"/>
</dbReference>
<dbReference type="Proteomes" id="UP000556026">
    <property type="component" value="Unassembled WGS sequence"/>
</dbReference>
<evidence type="ECO:0000313" key="4">
    <source>
        <dbReference type="EMBL" id="GFO57782.1"/>
    </source>
</evidence>
<keyword evidence="2" id="KW-0472">Membrane</keyword>
<feature type="transmembrane region" description="Helical" evidence="2">
    <location>
        <begin position="394"/>
        <end position="413"/>
    </location>
</feature>
<dbReference type="InterPro" id="IPR050445">
    <property type="entry name" value="Bact_polysacc_biosynth/exp"/>
</dbReference>
<proteinExistence type="predicted"/>